<feature type="transmembrane region" description="Helical" evidence="1">
    <location>
        <begin position="7"/>
        <end position="29"/>
    </location>
</feature>
<keyword evidence="1" id="KW-1133">Transmembrane helix</keyword>
<dbReference type="Gene3D" id="2.60.40.1820">
    <property type="match status" value="1"/>
</dbReference>
<dbReference type="Proteomes" id="UP000028027">
    <property type="component" value="Unassembled WGS sequence"/>
</dbReference>
<dbReference type="EMBL" id="JNVL01000005">
    <property type="protein sequence ID" value="KER06745.1"/>
    <property type="molecule type" value="Genomic_DNA"/>
</dbReference>
<keyword evidence="1" id="KW-0812">Transmembrane</keyword>
<dbReference type="SUPFAM" id="SSF117070">
    <property type="entry name" value="LEA14-like"/>
    <property type="match status" value="1"/>
</dbReference>
<reference evidence="2 3" key="1">
    <citation type="submission" date="2014-06" db="EMBL/GenBank/DDBJ databases">
        <authorList>
            <person name="Ngugi D.K."/>
            <person name="Blom J."/>
            <person name="Alam I."/>
            <person name="Rashid M."/>
            <person name="Ba Alawi W."/>
            <person name="Zhang G."/>
            <person name="Hikmawan T."/>
            <person name="Guan Y."/>
            <person name="Antunes A."/>
            <person name="Siam R."/>
            <person name="Eldorry H."/>
            <person name="Bajic V."/>
            <person name="Stingl U."/>
        </authorList>
    </citation>
    <scope>NUCLEOTIDE SEQUENCE [LARGE SCALE GENOMIC DNA]</scope>
    <source>
        <strain evidence="2">SCGC AAA799-E16</strain>
    </source>
</reference>
<sequence length="164" mass="18009">MALQSRMTVYVAIAGVFALMGGIVFYASLDNAKLEQAEIELFSVELIDVDNVKNEAKFDVTFLVKNPSDKAFTVGVIDYQLFTDGVELGSGQYSAMDVALPGRAVFSSGDQIPLNSIFVLTKSEMNPEIYEDMINERINSFSAEGILTTQTSWSTIDKEFSTGF</sequence>
<keyword evidence="1" id="KW-0472">Membrane</keyword>
<dbReference type="AlphaFoldDB" id="A0A081S742"/>
<dbReference type="PATRIC" id="fig|1502292.3.peg.402"/>
<name>A0A081S742_9ARCH</name>
<organism evidence="2 3">
    <name type="scientific">Marine Group I thaumarchaeote SCGC AAA799-E16</name>
    <dbReference type="NCBI Taxonomy" id="1502292"/>
    <lineage>
        <taxon>Archaea</taxon>
        <taxon>Nitrososphaerota</taxon>
        <taxon>Marine Group I</taxon>
    </lineage>
</organism>
<evidence type="ECO:0000256" key="1">
    <source>
        <dbReference type="SAM" id="Phobius"/>
    </source>
</evidence>
<evidence type="ECO:0008006" key="4">
    <source>
        <dbReference type="Google" id="ProtNLM"/>
    </source>
</evidence>
<comment type="caution">
    <text evidence="2">The sequence shown here is derived from an EMBL/GenBank/DDBJ whole genome shotgun (WGS) entry which is preliminary data.</text>
</comment>
<keyword evidence="3" id="KW-1185">Reference proteome</keyword>
<protein>
    <recommendedName>
        <fullName evidence="4">Late embryogenesis abundant protein</fullName>
    </recommendedName>
</protein>
<gene>
    <name evidence="2" type="ORF">AAA799E16_00462</name>
</gene>
<accession>A0A081S742</accession>
<evidence type="ECO:0000313" key="2">
    <source>
        <dbReference type="EMBL" id="KER06745.1"/>
    </source>
</evidence>
<evidence type="ECO:0000313" key="3">
    <source>
        <dbReference type="Proteomes" id="UP000028027"/>
    </source>
</evidence>
<proteinExistence type="predicted"/>